<protein>
    <submittedName>
        <fullName evidence="3">Uncharacterized protein isoform X2</fullName>
    </submittedName>
</protein>
<evidence type="ECO:0000256" key="1">
    <source>
        <dbReference type="SAM" id="SignalP"/>
    </source>
</evidence>
<proteinExistence type="predicted"/>
<sequence>MLLDKLLWLTAIVAILYGAGTRAFPALERDSRFDFSLMMSQERIENIDEGFCVQPKPNTVKPMENDDTMGYL</sequence>
<evidence type="ECO:0000313" key="3">
    <source>
        <dbReference type="RefSeq" id="XP_070144301.1"/>
    </source>
</evidence>
<keyword evidence="1" id="KW-0732">Signal</keyword>
<evidence type="ECO:0000313" key="2">
    <source>
        <dbReference type="Proteomes" id="UP001652661"/>
    </source>
</evidence>
<reference evidence="3" key="1">
    <citation type="submission" date="2025-08" db="UniProtKB">
        <authorList>
            <consortium name="RefSeq"/>
        </authorList>
    </citation>
    <scope>IDENTIFICATION</scope>
    <source>
        <strain evidence="3">14028-0561.14</strain>
        <tissue evidence="3">Whole fly</tissue>
    </source>
</reference>
<dbReference type="GeneID" id="108070885"/>
<organism evidence="2 3">
    <name type="scientific">Drosophila kikkawai</name>
    <name type="common">Fruit fly</name>
    <dbReference type="NCBI Taxonomy" id="30033"/>
    <lineage>
        <taxon>Eukaryota</taxon>
        <taxon>Metazoa</taxon>
        <taxon>Ecdysozoa</taxon>
        <taxon>Arthropoda</taxon>
        <taxon>Hexapoda</taxon>
        <taxon>Insecta</taxon>
        <taxon>Pterygota</taxon>
        <taxon>Neoptera</taxon>
        <taxon>Endopterygota</taxon>
        <taxon>Diptera</taxon>
        <taxon>Brachycera</taxon>
        <taxon>Muscomorpha</taxon>
        <taxon>Ephydroidea</taxon>
        <taxon>Drosophilidae</taxon>
        <taxon>Drosophila</taxon>
        <taxon>Sophophora</taxon>
    </lineage>
</organism>
<accession>A0ABM4GNK3</accession>
<keyword evidence="2" id="KW-1185">Reference proteome</keyword>
<dbReference type="RefSeq" id="XP_070144301.1">
    <property type="nucleotide sequence ID" value="XM_070288200.1"/>
</dbReference>
<dbReference type="Proteomes" id="UP001652661">
    <property type="component" value="Chromosome X"/>
</dbReference>
<name>A0ABM4GNK3_DROKI</name>
<feature type="chain" id="PRO_5046020583" evidence="1">
    <location>
        <begin position="24"/>
        <end position="72"/>
    </location>
</feature>
<feature type="signal peptide" evidence="1">
    <location>
        <begin position="1"/>
        <end position="23"/>
    </location>
</feature>
<gene>
    <name evidence="3" type="primary">LOC108070885</name>
</gene>